<feature type="compositionally biased region" description="Polar residues" evidence="1">
    <location>
        <begin position="526"/>
        <end position="545"/>
    </location>
</feature>
<evidence type="ECO:0008006" key="5">
    <source>
        <dbReference type="Google" id="ProtNLM"/>
    </source>
</evidence>
<name>A0A1Y1JMN6_PLAGO</name>
<feature type="compositionally biased region" description="Low complexity" evidence="1">
    <location>
        <begin position="244"/>
        <end position="262"/>
    </location>
</feature>
<feature type="signal peptide" evidence="2">
    <location>
        <begin position="1"/>
        <end position="22"/>
    </location>
</feature>
<evidence type="ECO:0000256" key="1">
    <source>
        <dbReference type="SAM" id="MobiDB-lite"/>
    </source>
</evidence>
<keyword evidence="2" id="KW-0732">Signal</keyword>
<keyword evidence="4" id="KW-1185">Reference proteome</keyword>
<feature type="compositionally biased region" description="Basic and acidic residues" evidence="1">
    <location>
        <begin position="507"/>
        <end position="524"/>
    </location>
</feature>
<evidence type="ECO:0000313" key="3">
    <source>
        <dbReference type="EMBL" id="GAW83721.1"/>
    </source>
</evidence>
<accession>A0A1Y1JMN6</accession>
<comment type="caution">
    <text evidence="3">The sequence shown here is derived from an EMBL/GenBank/DDBJ whole genome shotgun (WGS) entry which is preliminary data.</text>
</comment>
<feature type="region of interest" description="Disordered" evidence="1">
    <location>
        <begin position="211"/>
        <end position="301"/>
    </location>
</feature>
<feature type="region of interest" description="Disordered" evidence="1">
    <location>
        <begin position="505"/>
        <end position="545"/>
    </location>
</feature>
<feature type="compositionally biased region" description="Low complexity" evidence="1">
    <location>
        <begin position="276"/>
        <end position="291"/>
    </location>
</feature>
<evidence type="ECO:0000256" key="2">
    <source>
        <dbReference type="SAM" id="SignalP"/>
    </source>
</evidence>
<dbReference type="Proteomes" id="UP000195521">
    <property type="component" value="Unassembled WGS sequence"/>
</dbReference>
<evidence type="ECO:0000313" key="4">
    <source>
        <dbReference type="Proteomes" id="UP000195521"/>
    </source>
</evidence>
<feature type="compositionally biased region" description="Polar residues" evidence="1">
    <location>
        <begin position="211"/>
        <end position="220"/>
    </location>
</feature>
<dbReference type="GeneID" id="39750467"/>
<protein>
    <recommendedName>
        <fullName evidence="5">Protein TOC75</fullName>
    </recommendedName>
</protein>
<dbReference type="OMA" id="LNYTFYF"/>
<gene>
    <name evidence="3" type="ORF">PGO_145190</name>
</gene>
<dbReference type="AlphaFoldDB" id="A0A1Y1JMN6"/>
<proteinExistence type="predicted"/>
<dbReference type="OrthoDB" id="371888at2759"/>
<dbReference type="EMBL" id="BDQF01000015">
    <property type="protein sequence ID" value="GAW83721.1"/>
    <property type="molecule type" value="Genomic_DNA"/>
</dbReference>
<organism evidence="3 4">
    <name type="scientific">Plasmodium gonderi</name>
    <dbReference type="NCBI Taxonomy" id="77519"/>
    <lineage>
        <taxon>Eukaryota</taxon>
        <taxon>Sar</taxon>
        <taxon>Alveolata</taxon>
        <taxon>Apicomplexa</taxon>
        <taxon>Aconoidasida</taxon>
        <taxon>Haemosporida</taxon>
        <taxon>Plasmodiidae</taxon>
        <taxon>Plasmodium</taxon>
        <taxon>Plasmodium (Plasmodium)</taxon>
    </lineage>
</organism>
<feature type="chain" id="PRO_5013027974" description="Protein TOC75" evidence="2">
    <location>
        <begin position="23"/>
        <end position="1032"/>
    </location>
</feature>
<dbReference type="RefSeq" id="XP_028546310.1">
    <property type="nucleotide sequence ID" value="XM_028690509.1"/>
</dbReference>
<sequence length="1032" mass="120374">MKNVFRFCVCIIIFTNLLSSQCRKISKETIKNNYNQGAILSNGNYYHEKRTRVYYKGKKTNNRNLFFLKNKLKKIWNDITTSNNNYSSKKNNEKENKFNFKNALQKFTSKDNNEIINNVVINNSTVITPSVLSSLLKRANIHTVRYKDVNTIVKIIDDFYASSNYLFSHVLKYEISKDGNKKILLIYVKELILQKGSINISLYRISTKTARVPSVPSTPDLTKHAQQGVPKEGEQNIAQNEARSTSLPEEPTSLPEEPTSLPAEPTSLSETPTSLPEAPTSLSETPTSLSAQPSGDKGNVEEGENEILFERKSTVNSGDHIKDMSKYEVQKEGYVITKLKRFFEKKMNIKEKSIFVWDEKMFEVLVKSSVFNFVHVKLRYDKMKNKHILDINLMENKKVTFIPSISKSFNSFLEFCINITFAYLHSINYSDKFRLKFFQNLNYKNDKHDYNLIFLNDIVELEKLKNNFPSYSIYGINISNVHKNELNNSTLNECINVMKRQGNESVITREKREQEEEEGEKKAQENSYKSGRQSFIPLSSSGDSTQQKNIYSYLCKNKIFLFFIKRIHNTIFELKIKLKKNMFHNFLYFLKIYNGKEEILTPPSTSETGSMSSMRKRIGKLLPLQFFSFFKSKNDRVLFNSLYNIYGSKLKISSCLNACSSNLFEKSNFMKSFFNIKNKMDLVFYFNMDRKFVSTHEDGHASEKSPNLHSDLTSFFKNANNWKTGFMLGKINNMYLNYSFYFHKNYKVKVFNFFVKAKNIFIKRKGRNPTMKGELIPTEDKHVVLVPLYMCKLILNDVYLLLNIKFFFKKNLWNYKQWLSSSHQEQGKNEKNKWFYYNLVKEMFNMKTKKNLYRTDPNFDEDIKHVKVPCMEGGSSSMSTPTVSTYQVNSVNLNDAQKEYLDKMNLMMNYKLIFPVLFNNYFLNLLNLKFYLFLNCNLFGVGDGSTHISISSPKSVKTSTSLVQTNKNMDMYNYLKLNFLKSKKKIYNSAYGFGVLLSNINMFLNFKIGARGIFPSFVFQLNQEDSKFKYLS</sequence>
<reference evidence="4" key="1">
    <citation type="submission" date="2017-04" db="EMBL/GenBank/DDBJ databases">
        <title>Plasmodium gonderi genome.</title>
        <authorList>
            <person name="Arisue N."/>
            <person name="Honma H."/>
            <person name="Kawai S."/>
            <person name="Tougan T."/>
            <person name="Tanabe K."/>
            <person name="Horii T."/>
        </authorList>
    </citation>
    <scope>NUCLEOTIDE SEQUENCE [LARGE SCALE GENOMIC DNA]</scope>
    <source>
        <strain evidence="4">ATCC 30045</strain>
    </source>
</reference>